<organism evidence="1 2">
    <name type="scientific">Amycolatopsis pithecellobii</name>
    <dbReference type="NCBI Taxonomy" id="664692"/>
    <lineage>
        <taxon>Bacteria</taxon>
        <taxon>Bacillati</taxon>
        <taxon>Actinomycetota</taxon>
        <taxon>Actinomycetes</taxon>
        <taxon>Pseudonocardiales</taxon>
        <taxon>Pseudonocardiaceae</taxon>
        <taxon>Amycolatopsis</taxon>
    </lineage>
</organism>
<comment type="caution">
    <text evidence="1">The sequence shown here is derived from an EMBL/GenBank/DDBJ whole genome shotgun (WGS) entry which is preliminary data.</text>
</comment>
<dbReference type="Pfam" id="PF07920">
    <property type="entry name" value="DUF1684"/>
    <property type="match status" value="1"/>
</dbReference>
<name>A0A6N7YY83_9PSEU</name>
<reference evidence="1 2" key="1">
    <citation type="submission" date="2019-11" db="EMBL/GenBank/DDBJ databases">
        <title>Draft genome of Amycolatopsis RM579.</title>
        <authorList>
            <person name="Duangmal K."/>
            <person name="Mingma R."/>
        </authorList>
    </citation>
    <scope>NUCLEOTIDE SEQUENCE [LARGE SCALE GENOMIC DNA]</scope>
    <source>
        <strain evidence="1 2">RM579</strain>
    </source>
</reference>
<keyword evidence="2" id="KW-1185">Reference proteome</keyword>
<dbReference type="RefSeq" id="WP_154758963.1">
    <property type="nucleotide sequence ID" value="NZ_WMBA01000039.1"/>
</dbReference>
<dbReference type="EMBL" id="WMBA01000039">
    <property type="protein sequence ID" value="MTD56832.1"/>
    <property type="molecule type" value="Genomic_DNA"/>
</dbReference>
<evidence type="ECO:0000313" key="2">
    <source>
        <dbReference type="Proteomes" id="UP000440096"/>
    </source>
</evidence>
<dbReference type="PANTHER" id="PTHR41913">
    <property type="entry name" value="DUF1684 DOMAIN-CONTAINING PROTEIN"/>
    <property type="match status" value="1"/>
</dbReference>
<proteinExistence type="predicted"/>
<dbReference type="InterPro" id="IPR012467">
    <property type="entry name" value="DUF1684"/>
</dbReference>
<dbReference type="OrthoDB" id="5493262at2"/>
<evidence type="ECO:0000313" key="1">
    <source>
        <dbReference type="EMBL" id="MTD56832.1"/>
    </source>
</evidence>
<gene>
    <name evidence="1" type="ORF">GKO32_23075</name>
</gene>
<protein>
    <submittedName>
        <fullName evidence="1">DUF1684 domain-containing protein</fullName>
    </submittedName>
</protein>
<dbReference type="PANTHER" id="PTHR41913:SF1">
    <property type="entry name" value="DUF1684 DOMAIN-CONTAINING PROTEIN"/>
    <property type="match status" value="1"/>
</dbReference>
<sequence length="260" mass="28408">MTTVEQDRFTRSWQEWHQAREETLAEPFGWLSITELHWLTGEPQRFAGIPGTWHEDGDAAIVAGEGELAVAGTERFELVNSGPGHLIDAGRRKIELARRSGYVLRVHDPESPARTGFRGVPAYEAYPAWVLEGVFEPFAEPREVTVGAVVEGLSHVYTSPGVLAFEHDGKTHRLTAFNGRNGTGFTVLFTDETSGVTTYAANRSLAVGEPDAEGRVRLDFNRALNLPCAFIDFATCPLPPAGNHLSFAVTAGEKTPYGRG</sequence>
<accession>A0A6N7YY83</accession>
<dbReference type="AlphaFoldDB" id="A0A6N7YY83"/>
<dbReference type="Proteomes" id="UP000440096">
    <property type="component" value="Unassembled WGS sequence"/>
</dbReference>